<dbReference type="RefSeq" id="WP_184325835.1">
    <property type="nucleotide sequence ID" value="NZ_JACHLZ010000001.1"/>
</dbReference>
<dbReference type="Proteomes" id="UP000588158">
    <property type="component" value="Unassembled WGS sequence"/>
</dbReference>
<reference evidence="1 2" key="1">
    <citation type="submission" date="2020-08" db="EMBL/GenBank/DDBJ databases">
        <title>Sequencing the genomes of 1000 actinobacteria strains.</title>
        <authorList>
            <person name="Klenk H.-P."/>
        </authorList>
    </citation>
    <scope>NUCLEOTIDE SEQUENCE [LARGE SCALE GENOMIC DNA]</scope>
    <source>
        <strain evidence="1 2">DSM 28796</strain>
    </source>
</reference>
<dbReference type="EMBL" id="JACHLZ010000001">
    <property type="protein sequence ID" value="MBB5832520.1"/>
    <property type="molecule type" value="Genomic_DNA"/>
</dbReference>
<evidence type="ECO:0000313" key="2">
    <source>
        <dbReference type="Proteomes" id="UP000588158"/>
    </source>
</evidence>
<comment type="caution">
    <text evidence="1">The sequence shown here is derived from an EMBL/GenBank/DDBJ whole genome shotgun (WGS) entry which is preliminary data.</text>
</comment>
<gene>
    <name evidence="1" type="ORF">HNR70_002333</name>
</gene>
<dbReference type="Pfam" id="PF19827">
    <property type="entry name" value="DUF6308"/>
    <property type="match status" value="1"/>
</dbReference>
<name>A0A841AGV8_9MICO</name>
<dbReference type="InterPro" id="IPR046275">
    <property type="entry name" value="DUF6308"/>
</dbReference>
<evidence type="ECO:0000313" key="1">
    <source>
        <dbReference type="EMBL" id="MBB5832520.1"/>
    </source>
</evidence>
<sequence>MTIREAVERISSENAIELATEYFAASETHPGTLAYTGAHFETFSAEQNLENTVSADDLLAVQMLAVTVSGRAALGILGDSAGEISELLAEIEPELCLEDIEDEEQFDEVLGKDSPALKLWDLLRRNDAPAQRWRVGPTTASKIMARKRPRLIPIEDSVVNQVIQLGNQNSWRLWWEALRADGYLKERADEVEEAVGRTDLATLRALDIVLWMWGRESGKS</sequence>
<dbReference type="AlphaFoldDB" id="A0A841AGV8"/>
<organism evidence="1 2">
    <name type="scientific">Brachybacterium aquaticum</name>
    <dbReference type="NCBI Taxonomy" id="1432564"/>
    <lineage>
        <taxon>Bacteria</taxon>
        <taxon>Bacillati</taxon>
        <taxon>Actinomycetota</taxon>
        <taxon>Actinomycetes</taxon>
        <taxon>Micrococcales</taxon>
        <taxon>Dermabacteraceae</taxon>
        <taxon>Brachybacterium</taxon>
    </lineage>
</organism>
<keyword evidence="2" id="KW-1185">Reference proteome</keyword>
<protein>
    <submittedName>
        <fullName evidence="1">Uncharacterized protein</fullName>
    </submittedName>
</protein>
<accession>A0A841AGV8</accession>
<proteinExistence type="predicted"/>